<dbReference type="InterPro" id="IPR016181">
    <property type="entry name" value="Acyl_CoA_acyltransferase"/>
</dbReference>
<dbReference type="STRING" id="159449.B4N89_18600"/>
<dbReference type="CDD" id="cd04301">
    <property type="entry name" value="NAT_SF"/>
    <property type="match status" value="1"/>
</dbReference>
<evidence type="ECO:0000256" key="2">
    <source>
        <dbReference type="ARBA" id="ARBA00023315"/>
    </source>
</evidence>
<accession>A0A1T3P7Q4</accession>
<dbReference type="OrthoDB" id="4938828at2"/>
<dbReference type="Pfam" id="PF00583">
    <property type="entry name" value="Acetyltransf_1"/>
    <property type="match status" value="1"/>
</dbReference>
<dbReference type="EMBL" id="MWQN01000001">
    <property type="protein sequence ID" value="OPC85127.1"/>
    <property type="molecule type" value="Genomic_DNA"/>
</dbReference>
<dbReference type="Gene3D" id="3.40.630.30">
    <property type="match status" value="1"/>
</dbReference>
<reference evidence="4 5" key="1">
    <citation type="submission" date="2017-03" db="EMBL/GenBank/DDBJ databases">
        <title>Draft genome sequence of Streptomyces scabrisporus NF3, endophyte isolated from Amphipterygium adstringens.</title>
        <authorList>
            <person name="Vazquez M."/>
            <person name="Ceapa C.D."/>
            <person name="Rodriguez Luna D."/>
            <person name="Sanchez Esquivel S."/>
        </authorList>
    </citation>
    <scope>NUCLEOTIDE SEQUENCE [LARGE SCALE GENOMIC DNA]</scope>
    <source>
        <strain evidence="4 5">NF3</strain>
    </source>
</reference>
<proteinExistence type="predicted"/>
<evidence type="ECO:0000313" key="5">
    <source>
        <dbReference type="Proteomes" id="UP000190037"/>
    </source>
</evidence>
<comment type="caution">
    <text evidence="4">The sequence shown here is derived from an EMBL/GenBank/DDBJ whole genome shotgun (WGS) entry which is preliminary data.</text>
</comment>
<evidence type="ECO:0000256" key="1">
    <source>
        <dbReference type="ARBA" id="ARBA00022679"/>
    </source>
</evidence>
<sequence>MPTGLAGAATVGRGVGGRCRGGRGGGNGFDGGFGGGEALGVDDSRVVLRRLDEELLASLLDAAVRGAEPGEVMPVEVGAAGWTADRRAAFLAFHHEWAATPTTYAILVDDVVVGAARLQPTPDGDLETGLWIGREHRGRGVGRAVVALLRAEARAQGAPRVVATTTDTNTAARRLLTGAGAQVRTRATPTPNGDTLEATLDVD</sequence>
<dbReference type="PANTHER" id="PTHR43877">
    <property type="entry name" value="AMINOALKYLPHOSPHONATE N-ACETYLTRANSFERASE-RELATED-RELATED"/>
    <property type="match status" value="1"/>
</dbReference>
<dbReference type="InterPro" id="IPR050832">
    <property type="entry name" value="Bact_Acetyltransf"/>
</dbReference>
<evidence type="ECO:0000313" key="4">
    <source>
        <dbReference type="EMBL" id="OPC85127.1"/>
    </source>
</evidence>
<feature type="domain" description="N-acetyltransferase" evidence="3">
    <location>
        <begin position="46"/>
        <end position="203"/>
    </location>
</feature>
<organism evidence="4 5">
    <name type="scientific">Embleya scabrispora</name>
    <dbReference type="NCBI Taxonomy" id="159449"/>
    <lineage>
        <taxon>Bacteria</taxon>
        <taxon>Bacillati</taxon>
        <taxon>Actinomycetota</taxon>
        <taxon>Actinomycetes</taxon>
        <taxon>Kitasatosporales</taxon>
        <taxon>Streptomycetaceae</taxon>
        <taxon>Embleya</taxon>
    </lineage>
</organism>
<protein>
    <recommendedName>
        <fullName evidence="3">N-acetyltransferase domain-containing protein</fullName>
    </recommendedName>
</protein>
<dbReference type="AlphaFoldDB" id="A0A1T3P7Q4"/>
<dbReference type="GO" id="GO:0016747">
    <property type="term" value="F:acyltransferase activity, transferring groups other than amino-acyl groups"/>
    <property type="evidence" value="ECO:0007669"/>
    <property type="project" value="InterPro"/>
</dbReference>
<keyword evidence="5" id="KW-1185">Reference proteome</keyword>
<evidence type="ECO:0000259" key="3">
    <source>
        <dbReference type="PROSITE" id="PS51186"/>
    </source>
</evidence>
<dbReference type="Proteomes" id="UP000190037">
    <property type="component" value="Unassembled WGS sequence"/>
</dbReference>
<dbReference type="SUPFAM" id="SSF55729">
    <property type="entry name" value="Acyl-CoA N-acyltransferases (Nat)"/>
    <property type="match status" value="1"/>
</dbReference>
<keyword evidence="2" id="KW-0012">Acyltransferase</keyword>
<keyword evidence="1" id="KW-0808">Transferase</keyword>
<dbReference type="InterPro" id="IPR000182">
    <property type="entry name" value="GNAT_dom"/>
</dbReference>
<gene>
    <name evidence="4" type="ORF">B4N89_18600</name>
</gene>
<dbReference type="PROSITE" id="PS51186">
    <property type="entry name" value="GNAT"/>
    <property type="match status" value="1"/>
</dbReference>
<name>A0A1T3P7Q4_9ACTN</name>